<keyword evidence="2" id="KW-0238">DNA-binding</keyword>
<dbReference type="Gene3D" id="3.30.450.40">
    <property type="match status" value="1"/>
</dbReference>
<dbReference type="RefSeq" id="WP_144995634.1">
    <property type="nucleotide sequence ID" value="NZ_CP036281.1"/>
</dbReference>
<dbReference type="Proteomes" id="UP000317178">
    <property type="component" value="Chromosome"/>
</dbReference>
<dbReference type="Pfam" id="PF01614">
    <property type="entry name" value="IclR_C"/>
    <property type="match status" value="1"/>
</dbReference>
<dbReference type="SUPFAM" id="SSF46785">
    <property type="entry name" value="Winged helix' DNA-binding domain"/>
    <property type="match status" value="1"/>
</dbReference>
<dbReference type="PANTHER" id="PTHR30136:SF24">
    <property type="entry name" value="HTH-TYPE TRANSCRIPTIONAL REPRESSOR ALLR"/>
    <property type="match status" value="1"/>
</dbReference>
<dbReference type="SUPFAM" id="SSF55781">
    <property type="entry name" value="GAF domain-like"/>
    <property type="match status" value="1"/>
</dbReference>
<proteinExistence type="predicted"/>
<dbReference type="InterPro" id="IPR036390">
    <property type="entry name" value="WH_DNA-bd_sf"/>
</dbReference>
<keyword evidence="1" id="KW-0805">Transcription regulation</keyword>
<evidence type="ECO:0000259" key="4">
    <source>
        <dbReference type="PROSITE" id="PS51077"/>
    </source>
</evidence>
<evidence type="ECO:0000256" key="1">
    <source>
        <dbReference type="ARBA" id="ARBA00023015"/>
    </source>
</evidence>
<dbReference type="InterPro" id="IPR029016">
    <property type="entry name" value="GAF-like_dom_sf"/>
</dbReference>
<keyword evidence="3" id="KW-0804">Transcription</keyword>
<dbReference type="KEGG" id="plon:Pla110_20700"/>
<dbReference type="Pfam" id="PF09339">
    <property type="entry name" value="HTH_IclR"/>
    <property type="match status" value="1"/>
</dbReference>
<evidence type="ECO:0000313" key="7">
    <source>
        <dbReference type="Proteomes" id="UP000317178"/>
    </source>
</evidence>
<dbReference type="Gene3D" id="1.10.10.10">
    <property type="entry name" value="Winged helix-like DNA-binding domain superfamily/Winged helix DNA-binding domain"/>
    <property type="match status" value="1"/>
</dbReference>
<dbReference type="InterPro" id="IPR005471">
    <property type="entry name" value="Tscrpt_reg_IclR_N"/>
</dbReference>
<dbReference type="AlphaFoldDB" id="A0A518CMB7"/>
<dbReference type="GO" id="GO:0003677">
    <property type="term" value="F:DNA binding"/>
    <property type="evidence" value="ECO:0007669"/>
    <property type="project" value="UniProtKB-KW"/>
</dbReference>
<dbReference type="GO" id="GO:0003700">
    <property type="term" value="F:DNA-binding transcription factor activity"/>
    <property type="evidence" value="ECO:0007669"/>
    <property type="project" value="TreeGrafter"/>
</dbReference>
<organism evidence="6 7">
    <name type="scientific">Polystyrenella longa</name>
    <dbReference type="NCBI Taxonomy" id="2528007"/>
    <lineage>
        <taxon>Bacteria</taxon>
        <taxon>Pseudomonadati</taxon>
        <taxon>Planctomycetota</taxon>
        <taxon>Planctomycetia</taxon>
        <taxon>Planctomycetales</taxon>
        <taxon>Planctomycetaceae</taxon>
        <taxon>Polystyrenella</taxon>
    </lineage>
</organism>
<dbReference type="SMART" id="SM00346">
    <property type="entry name" value="HTH_ICLR"/>
    <property type="match status" value="1"/>
</dbReference>
<name>A0A518CMB7_9PLAN</name>
<dbReference type="GO" id="GO:0045892">
    <property type="term" value="P:negative regulation of DNA-templated transcription"/>
    <property type="evidence" value="ECO:0007669"/>
    <property type="project" value="TreeGrafter"/>
</dbReference>
<dbReference type="OrthoDB" id="9791752at2"/>
<dbReference type="PROSITE" id="PS51078">
    <property type="entry name" value="ICLR_ED"/>
    <property type="match status" value="1"/>
</dbReference>
<dbReference type="InterPro" id="IPR050707">
    <property type="entry name" value="HTH_MetabolicPath_Reg"/>
</dbReference>
<keyword evidence="7" id="KW-1185">Reference proteome</keyword>
<evidence type="ECO:0000313" key="6">
    <source>
        <dbReference type="EMBL" id="QDU80343.1"/>
    </source>
</evidence>
<feature type="domain" description="HTH iclR-type" evidence="4">
    <location>
        <begin position="14"/>
        <end position="76"/>
    </location>
</feature>
<evidence type="ECO:0000259" key="5">
    <source>
        <dbReference type="PROSITE" id="PS51078"/>
    </source>
</evidence>
<reference evidence="6 7" key="1">
    <citation type="submission" date="2019-02" db="EMBL/GenBank/DDBJ databases">
        <title>Deep-cultivation of Planctomycetes and their phenomic and genomic characterization uncovers novel biology.</title>
        <authorList>
            <person name="Wiegand S."/>
            <person name="Jogler M."/>
            <person name="Boedeker C."/>
            <person name="Pinto D."/>
            <person name="Vollmers J."/>
            <person name="Rivas-Marin E."/>
            <person name="Kohn T."/>
            <person name="Peeters S.H."/>
            <person name="Heuer A."/>
            <person name="Rast P."/>
            <person name="Oberbeckmann S."/>
            <person name="Bunk B."/>
            <person name="Jeske O."/>
            <person name="Meyerdierks A."/>
            <person name="Storesund J.E."/>
            <person name="Kallscheuer N."/>
            <person name="Luecker S."/>
            <person name="Lage O.M."/>
            <person name="Pohl T."/>
            <person name="Merkel B.J."/>
            <person name="Hornburger P."/>
            <person name="Mueller R.-W."/>
            <person name="Bruemmer F."/>
            <person name="Labrenz M."/>
            <person name="Spormann A.M."/>
            <person name="Op den Camp H."/>
            <person name="Overmann J."/>
            <person name="Amann R."/>
            <person name="Jetten M.S.M."/>
            <person name="Mascher T."/>
            <person name="Medema M.H."/>
            <person name="Devos D.P."/>
            <person name="Kaster A.-K."/>
            <person name="Ovreas L."/>
            <person name="Rohde M."/>
            <person name="Galperin M.Y."/>
            <person name="Jogler C."/>
        </authorList>
    </citation>
    <scope>NUCLEOTIDE SEQUENCE [LARGE SCALE GENOMIC DNA]</scope>
    <source>
        <strain evidence="6 7">Pla110</strain>
    </source>
</reference>
<evidence type="ECO:0000256" key="3">
    <source>
        <dbReference type="ARBA" id="ARBA00023163"/>
    </source>
</evidence>
<feature type="domain" description="IclR-ED" evidence="5">
    <location>
        <begin position="77"/>
        <end position="260"/>
    </location>
</feature>
<dbReference type="PROSITE" id="PS51077">
    <property type="entry name" value="HTH_ICLR"/>
    <property type="match status" value="1"/>
</dbReference>
<dbReference type="EMBL" id="CP036281">
    <property type="protein sequence ID" value="QDU80343.1"/>
    <property type="molecule type" value="Genomic_DNA"/>
</dbReference>
<protein>
    <submittedName>
        <fullName evidence="6">HTH-type transcriptional repressor AllR</fullName>
    </submittedName>
</protein>
<dbReference type="InterPro" id="IPR036388">
    <property type="entry name" value="WH-like_DNA-bd_sf"/>
</dbReference>
<evidence type="ECO:0000256" key="2">
    <source>
        <dbReference type="ARBA" id="ARBA00023125"/>
    </source>
</evidence>
<gene>
    <name evidence="6" type="primary">allR</name>
    <name evidence="6" type="ORF">Pla110_20700</name>
</gene>
<sequence>MAIGDELLTTKSQAPNLQRGLAVLEYLSQQPEGATVTQLSEELQFPTASSFRIANVLVELGYLSKEPRTKKFFLTNRFLLLGQPQSQGRSLHECSIGPMRTIRDATSETTQLCCLIGTEMVMIEQLLSTQPFKYSVDIGARCPCYSNAPGKVIIAFQSETEQVALVDRIKFKKFTKTTISNKTEFHKELKQIRKQGYAVDRAEGLEGIHCIAAPIVDRHGHPVAALTIAGPASRIPEDEWAITAEIVKEGARLASEEFKQQS</sequence>
<dbReference type="PANTHER" id="PTHR30136">
    <property type="entry name" value="HELIX-TURN-HELIX TRANSCRIPTIONAL REGULATOR, ICLR FAMILY"/>
    <property type="match status" value="1"/>
</dbReference>
<dbReference type="InterPro" id="IPR014757">
    <property type="entry name" value="Tscrpt_reg_IclR_C"/>
</dbReference>
<accession>A0A518CMB7</accession>